<dbReference type="AlphaFoldDB" id="A0A1I7TWA2"/>
<sequence>MSRWIATILAFILVASTFAALSTGAGVGASDDVAPYAMPFFGMEKKWSRREPSIRFFKRNGGVQDAPPTRFLWDY</sequence>
<dbReference type="Proteomes" id="UP000095282">
    <property type="component" value="Unplaced"/>
</dbReference>
<dbReference type="eggNOG" id="ENOG502TIED">
    <property type="taxonomic scope" value="Eukaryota"/>
</dbReference>
<reference evidence="3" key="1">
    <citation type="submission" date="2016-11" db="UniProtKB">
        <authorList>
            <consortium name="WormBaseParasite"/>
        </authorList>
    </citation>
    <scope>IDENTIFICATION</scope>
</reference>
<feature type="signal peptide" evidence="1">
    <location>
        <begin position="1"/>
        <end position="19"/>
    </location>
</feature>
<proteinExistence type="predicted"/>
<accession>A0A1I7TWA2</accession>
<name>A0A1I7TWA2_9PELO</name>
<protein>
    <submittedName>
        <fullName evidence="3">Uncharacterized protein</fullName>
    </submittedName>
</protein>
<feature type="chain" id="PRO_5009308047" evidence="1">
    <location>
        <begin position="20"/>
        <end position="75"/>
    </location>
</feature>
<evidence type="ECO:0000313" key="2">
    <source>
        <dbReference type="Proteomes" id="UP000095282"/>
    </source>
</evidence>
<evidence type="ECO:0000313" key="3">
    <source>
        <dbReference type="WBParaSite" id="Csp11.Scaffold629.g12423.t1"/>
    </source>
</evidence>
<organism evidence="2 3">
    <name type="scientific">Caenorhabditis tropicalis</name>
    <dbReference type="NCBI Taxonomy" id="1561998"/>
    <lineage>
        <taxon>Eukaryota</taxon>
        <taxon>Metazoa</taxon>
        <taxon>Ecdysozoa</taxon>
        <taxon>Nematoda</taxon>
        <taxon>Chromadorea</taxon>
        <taxon>Rhabditida</taxon>
        <taxon>Rhabditina</taxon>
        <taxon>Rhabditomorpha</taxon>
        <taxon>Rhabditoidea</taxon>
        <taxon>Rhabditidae</taxon>
        <taxon>Peloderinae</taxon>
        <taxon>Caenorhabditis</taxon>
    </lineage>
</organism>
<keyword evidence="1" id="KW-0732">Signal</keyword>
<keyword evidence="2" id="KW-1185">Reference proteome</keyword>
<dbReference type="WBParaSite" id="Csp11.Scaffold629.g12423.t1">
    <property type="protein sequence ID" value="Csp11.Scaffold629.g12423.t1"/>
    <property type="gene ID" value="Csp11.Scaffold629.g12423"/>
</dbReference>
<evidence type="ECO:0000256" key="1">
    <source>
        <dbReference type="SAM" id="SignalP"/>
    </source>
</evidence>